<dbReference type="AlphaFoldDB" id="A0A0D5Y354"/>
<dbReference type="Pfam" id="PF02924">
    <property type="entry name" value="HDPD"/>
    <property type="match status" value="1"/>
</dbReference>
<dbReference type="InterPro" id="IPR004195">
    <property type="entry name" value="Head_decoration_D"/>
</dbReference>
<dbReference type="KEGG" id="pcz:PCL1606_40410"/>
<sequence>MSNPERKSYLPTQLSAGDFPIVMDTGVIAAGQKLARGAVLGQVTASGEFLLCKAAAEDGSQKPTAILDQDVDTTDGAKSVPIRLTGQVLGSQLTLGEGLSLAAAKAALRPLCLFIR</sequence>
<dbReference type="EMBL" id="CP011110">
    <property type="protein sequence ID" value="AKA25490.1"/>
    <property type="molecule type" value="Genomic_DNA"/>
</dbReference>
<name>A0A0D5Y354_9PSED</name>
<evidence type="ECO:0000313" key="2">
    <source>
        <dbReference type="Proteomes" id="UP000032748"/>
    </source>
</evidence>
<protein>
    <recommendedName>
        <fullName evidence="3">Head decoration protein</fullName>
    </recommendedName>
</protein>
<dbReference type="OrthoDB" id="7032972at2"/>
<gene>
    <name evidence="1" type="ORF">PCL1606_40410</name>
</gene>
<evidence type="ECO:0000313" key="1">
    <source>
        <dbReference type="EMBL" id="AKA25490.1"/>
    </source>
</evidence>
<reference evidence="1 2" key="1">
    <citation type="journal article" date="2015" name="Mol. Plant Microbe Interact.">
        <title>Comparative Genomic Analysis of Pseudomonas chlororaphis PCL1606 Reveals New Insight into Antifungal Compounds Involved in Biocontrol.</title>
        <authorList>
            <person name="Calderon C.E."/>
            <person name="Ramos C."/>
            <person name="de Vicente A."/>
            <person name="Cazorla F.M."/>
        </authorList>
    </citation>
    <scope>NUCLEOTIDE SEQUENCE [LARGE SCALE GENOMIC DNA]</scope>
    <source>
        <strain evidence="1 2">PCL1606</strain>
    </source>
</reference>
<evidence type="ECO:0008006" key="3">
    <source>
        <dbReference type="Google" id="ProtNLM"/>
    </source>
</evidence>
<dbReference type="Proteomes" id="UP000032748">
    <property type="component" value="Chromosome"/>
</dbReference>
<dbReference type="PATRIC" id="fig|587753.10.peg.4035"/>
<dbReference type="Gene3D" id="2.40.300.10">
    <property type="entry name" value="Head decoration protein D"/>
    <property type="match status" value="1"/>
</dbReference>
<accession>A0A0D5Y354</accession>
<proteinExistence type="predicted"/>
<organism evidence="1 2">
    <name type="scientific">Pseudomonas chlororaphis</name>
    <dbReference type="NCBI Taxonomy" id="587753"/>
    <lineage>
        <taxon>Bacteria</taxon>
        <taxon>Pseudomonadati</taxon>
        <taxon>Pseudomonadota</taxon>
        <taxon>Gammaproteobacteria</taxon>
        <taxon>Pseudomonadales</taxon>
        <taxon>Pseudomonadaceae</taxon>
        <taxon>Pseudomonas</taxon>
    </lineage>
</organism>
<dbReference type="RefSeq" id="WP_045884406.1">
    <property type="nucleotide sequence ID" value="NZ_CP011110.1"/>
</dbReference>